<feature type="non-terminal residue" evidence="2">
    <location>
        <position position="99"/>
    </location>
</feature>
<feature type="non-terminal residue" evidence="2">
    <location>
        <position position="1"/>
    </location>
</feature>
<dbReference type="SMART" id="SM00968">
    <property type="entry name" value="SMC_hinge"/>
    <property type="match status" value="1"/>
</dbReference>
<dbReference type="AlphaFoldDB" id="A0A6I3UA33"/>
<organism evidence="2 3">
    <name type="scientific">Streptococcus pneumoniae</name>
    <dbReference type="NCBI Taxonomy" id="1313"/>
    <lineage>
        <taxon>Bacteria</taxon>
        <taxon>Bacillati</taxon>
        <taxon>Bacillota</taxon>
        <taxon>Bacilli</taxon>
        <taxon>Lactobacillales</taxon>
        <taxon>Streptococcaceae</taxon>
        <taxon>Streptococcus</taxon>
    </lineage>
</organism>
<dbReference type="InterPro" id="IPR010935">
    <property type="entry name" value="SMC_hinge"/>
</dbReference>
<dbReference type="InterPro" id="IPR036277">
    <property type="entry name" value="SMC_hinge_sf"/>
</dbReference>
<comment type="caution">
    <text evidence="2">The sequence shown here is derived from an EMBL/GenBank/DDBJ whole genome shotgun (WGS) entry which is preliminary data.</text>
</comment>
<dbReference type="GO" id="GO:0005694">
    <property type="term" value="C:chromosome"/>
    <property type="evidence" value="ECO:0007669"/>
    <property type="project" value="InterPro"/>
</dbReference>
<evidence type="ECO:0000313" key="2">
    <source>
        <dbReference type="EMBL" id="MTV88405.1"/>
    </source>
</evidence>
<dbReference type="SUPFAM" id="SSF75553">
    <property type="entry name" value="Smc hinge domain"/>
    <property type="match status" value="1"/>
</dbReference>
<dbReference type="Proteomes" id="UP000469505">
    <property type="component" value="Unassembled WGS sequence"/>
</dbReference>
<evidence type="ECO:0000259" key="1">
    <source>
        <dbReference type="SMART" id="SM00968"/>
    </source>
</evidence>
<dbReference type="GO" id="GO:0005524">
    <property type="term" value="F:ATP binding"/>
    <property type="evidence" value="ECO:0007669"/>
    <property type="project" value="InterPro"/>
</dbReference>
<dbReference type="Gene3D" id="1.20.1060.20">
    <property type="match status" value="1"/>
</dbReference>
<reference evidence="2 3" key="1">
    <citation type="submission" date="2019-11" db="EMBL/GenBank/DDBJ databases">
        <title>Growth characteristics of pneumococcus vary with the chemical composition of the capsule and with environmental conditions.</title>
        <authorList>
            <person name="Tothpal A."/>
            <person name="Desobry K."/>
            <person name="Joshi S."/>
            <person name="Wyllie A.L."/>
            <person name="Weinberger D.M."/>
        </authorList>
    </citation>
    <scope>NUCLEOTIDE SEQUENCE [LARGE SCALE GENOMIC DNA]</scope>
    <source>
        <strain evidence="3">pnumococcus35B</strain>
    </source>
</reference>
<name>A0A6I3UA33_STREE</name>
<evidence type="ECO:0000313" key="3">
    <source>
        <dbReference type="Proteomes" id="UP000469505"/>
    </source>
</evidence>
<dbReference type="RefSeq" id="WP_162481149.1">
    <property type="nucleotide sequence ID" value="NZ_WNHX01000655.1"/>
</dbReference>
<dbReference type="EMBL" id="WNHX01000655">
    <property type="protein sequence ID" value="MTV88405.1"/>
    <property type="molecule type" value="Genomic_DNA"/>
</dbReference>
<accession>A0A6I3UA33</accession>
<dbReference type="PANTHER" id="PTHR43977">
    <property type="entry name" value="STRUCTURAL MAINTENANCE OF CHROMOSOMES PROTEIN 3"/>
    <property type="match status" value="1"/>
</dbReference>
<feature type="domain" description="SMC hinge" evidence="1">
    <location>
        <begin position="12"/>
        <end position="94"/>
    </location>
</feature>
<gene>
    <name evidence="2" type="ORF">GM543_13165</name>
</gene>
<dbReference type="Pfam" id="PF06470">
    <property type="entry name" value="SMC_hinge"/>
    <property type="match status" value="1"/>
</dbReference>
<protein>
    <recommendedName>
        <fullName evidence="1">SMC hinge domain-containing protein</fullName>
    </recommendedName>
</protein>
<dbReference type="GO" id="GO:0051276">
    <property type="term" value="P:chromosome organization"/>
    <property type="evidence" value="ECO:0007669"/>
    <property type="project" value="InterPro"/>
</dbReference>
<proteinExistence type="predicted"/>
<sequence length="99" mass="10665">VKSVLQEKDRLGGIIGAVSEHLTFDMHYQTALEIALGASSQHIIVEDENAATKAIDLLKRNRSGRATFLPLTTIKARTISSQNQDTIAASPGFLGMADE</sequence>